<dbReference type="GO" id="GO:0004525">
    <property type="term" value="F:ribonuclease III activity"/>
    <property type="evidence" value="ECO:0007669"/>
    <property type="project" value="InterPro"/>
</dbReference>
<dbReference type="GO" id="GO:0003735">
    <property type="term" value="F:structural constituent of ribosome"/>
    <property type="evidence" value="ECO:0007669"/>
    <property type="project" value="InterPro"/>
</dbReference>
<dbReference type="FunFam" id="1.10.1520.10:FF:000018">
    <property type="entry name" value="RNase III domain protein"/>
    <property type="match status" value="1"/>
</dbReference>
<accession>A0A0F7ZZB5</accession>
<evidence type="ECO:0000313" key="4">
    <source>
        <dbReference type="Proteomes" id="UP000054481"/>
    </source>
</evidence>
<dbReference type="AlphaFoldDB" id="A0A0F7ZZB5"/>
<dbReference type="Proteomes" id="UP000054481">
    <property type="component" value="Unassembled WGS sequence"/>
</dbReference>
<gene>
    <name evidence="3" type="ORF">HIM_06600</name>
</gene>
<feature type="region of interest" description="Disordered" evidence="1">
    <location>
        <begin position="28"/>
        <end position="62"/>
    </location>
</feature>
<keyword evidence="4" id="KW-1185">Reference proteome</keyword>
<dbReference type="EMBL" id="KQ030530">
    <property type="protein sequence ID" value="KJZ73932.1"/>
    <property type="molecule type" value="Genomic_DNA"/>
</dbReference>
<feature type="domain" description="RNase III" evidence="2">
    <location>
        <begin position="111"/>
        <end position="258"/>
    </location>
</feature>
<dbReference type="PANTHER" id="PTHR28160">
    <property type="entry name" value="54S RIBOSOMAL PROTEIN L15, MITOCHONDRIAL"/>
    <property type="match status" value="1"/>
</dbReference>
<dbReference type="GO" id="GO:0032543">
    <property type="term" value="P:mitochondrial translation"/>
    <property type="evidence" value="ECO:0007669"/>
    <property type="project" value="InterPro"/>
</dbReference>
<dbReference type="InterPro" id="IPR000999">
    <property type="entry name" value="RNase_III_dom"/>
</dbReference>
<dbReference type="Gene3D" id="1.10.1520.10">
    <property type="entry name" value="Ribonuclease III domain"/>
    <property type="match status" value="1"/>
</dbReference>
<dbReference type="InterPro" id="IPR040030">
    <property type="entry name" value="Ribosomal_mL57"/>
</dbReference>
<dbReference type="Pfam" id="PF14622">
    <property type="entry name" value="Ribonucleas_3_3"/>
    <property type="match status" value="1"/>
</dbReference>
<reference evidence="3 4" key="1">
    <citation type="journal article" date="2014" name="Genome Biol. Evol.">
        <title>Comparative genomics and transcriptomics analyses reveal divergent lifestyle features of nematode endoparasitic fungus Hirsutella minnesotensis.</title>
        <authorList>
            <person name="Lai Y."/>
            <person name="Liu K."/>
            <person name="Zhang X."/>
            <person name="Zhang X."/>
            <person name="Li K."/>
            <person name="Wang N."/>
            <person name="Shu C."/>
            <person name="Wu Y."/>
            <person name="Wang C."/>
            <person name="Bushley K.E."/>
            <person name="Xiang M."/>
            <person name="Liu X."/>
        </authorList>
    </citation>
    <scope>NUCLEOTIDE SEQUENCE [LARGE SCALE GENOMIC DNA]</scope>
    <source>
        <strain evidence="3 4">3608</strain>
    </source>
</reference>
<dbReference type="OrthoDB" id="2281895at2759"/>
<name>A0A0F7ZZB5_9HYPO</name>
<evidence type="ECO:0000256" key="1">
    <source>
        <dbReference type="SAM" id="MobiDB-lite"/>
    </source>
</evidence>
<sequence>MTLQPCRAALSRSRHAYRCLSPSLRTFATDGSSTTTTTTTTKSNSESNAPATQDKPVPRWSQTPPAMKAAVQVNWAKKPENKVWRVNSDPEMLDQMYDRLLGRDGRNMLPEELKWLAITHKSFDQGRRGFNDRLALMGRMALVTEAAKMIVSKPPKEAARVPDEYGRTPLENPYLASVDNLVVEGPRDLAGREKLAAFAHQMGMLSVVRWKPRLPNKLKSSGVDTVLSSALLAIIGAITMQHGTKVASEVLRTKIIPNLPSNNMLWQ</sequence>
<organism evidence="3 4">
    <name type="scientific">Hirsutella minnesotensis 3608</name>
    <dbReference type="NCBI Taxonomy" id="1043627"/>
    <lineage>
        <taxon>Eukaryota</taxon>
        <taxon>Fungi</taxon>
        <taxon>Dikarya</taxon>
        <taxon>Ascomycota</taxon>
        <taxon>Pezizomycotina</taxon>
        <taxon>Sordariomycetes</taxon>
        <taxon>Hypocreomycetidae</taxon>
        <taxon>Hypocreales</taxon>
        <taxon>Ophiocordycipitaceae</taxon>
        <taxon>Hirsutella</taxon>
    </lineage>
</organism>
<dbReference type="GO" id="GO:0006396">
    <property type="term" value="P:RNA processing"/>
    <property type="evidence" value="ECO:0007669"/>
    <property type="project" value="InterPro"/>
</dbReference>
<evidence type="ECO:0000259" key="2">
    <source>
        <dbReference type="Pfam" id="PF14622"/>
    </source>
</evidence>
<dbReference type="PANTHER" id="PTHR28160:SF1">
    <property type="entry name" value="LARGE RIBOSOMAL SUBUNIT PROTEIN ML57"/>
    <property type="match status" value="1"/>
</dbReference>
<protein>
    <recommendedName>
        <fullName evidence="2">RNase III domain-containing protein</fullName>
    </recommendedName>
</protein>
<evidence type="ECO:0000313" key="3">
    <source>
        <dbReference type="EMBL" id="KJZ73932.1"/>
    </source>
</evidence>
<dbReference type="GO" id="GO:0005762">
    <property type="term" value="C:mitochondrial large ribosomal subunit"/>
    <property type="evidence" value="ECO:0007669"/>
    <property type="project" value="InterPro"/>
</dbReference>
<feature type="compositionally biased region" description="Low complexity" evidence="1">
    <location>
        <begin position="28"/>
        <end position="47"/>
    </location>
</feature>
<dbReference type="SUPFAM" id="SSF69065">
    <property type="entry name" value="RNase III domain-like"/>
    <property type="match status" value="1"/>
</dbReference>
<dbReference type="InterPro" id="IPR036389">
    <property type="entry name" value="RNase_III_sf"/>
</dbReference>
<proteinExistence type="predicted"/>